<proteinExistence type="inferred from homology"/>
<evidence type="ECO:0000256" key="6">
    <source>
        <dbReference type="NCBIfam" id="TIGR01068"/>
    </source>
</evidence>
<dbReference type="InterPro" id="IPR013766">
    <property type="entry name" value="Thioredoxin_domain"/>
</dbReference>
<evidence type="ECO:0000313" key="11">
    <source>
        <dbReference type="EMBL" id="ABW67317.1"/>
    </source>
</evidence>
<feature type="active site" description="Nucleophile" evidence="8">
    <location>
        <position position="36"/>
    </location>
</feature>
<evidence type="ECO:0000256" key="2">
    <source>
        <dbReference type="ARBA" id="ARBA00022448"/>
    </source>
</evidence>
<evidence type="ECO:0000256" key="1">
    <source>
        <dbReference type="ARBA" id="ARBA00008987"/>
    </source>
</evidence>
<keyword evidence="4 9" id="KW-1015">Disulfide bond</keyword>
<gene>
    <name evidence="11" type="ordered locus">Dole_1513</name>
</gene>
<reference evidence="11 12" key="1">
    <citation type="submission" date="2007-10" db="EMBL/GenBank/DDBJ databases">
        <title>Complete sequence of Desulfococcus oleovorans Hxd3.</title>
        <authorList>
            <consortium name="US DOE Joint Genome Institute"/>
            <person name="Copeland A."/>
            <person name="Lucas S."/>
            <person name="Lapidus A."/>
            <person name="Barry K."/>
            <person name="Glavina del Rio T."/>
            <person name="Dalin E."/>
            <person name="Tice H."/>
            <person name="Pitluck S."/>
            <person name="Kiss H."/>
            <person name="Brettin T."/>
            <person name="Bruce D."/>
            <person name="Detter J.C."/>
            <person name="Han C."/>
            <person name="Schmutz J."/>
            <person name="Larimer F."/>
            <person name="Land M."/>
            <person name="Hauser L."/>
            <person name="Kyrpides N."/>
            <person name="Kim E."/>
            <person name="Wawrik B."/>
            <person name="Richardson P."/>
        </authorList>
    </citation>
    <scope>NUCLEOTIDE SEQUENCE [LARGE SCALE GENOMIC DNA]</scope>
    <source>
        <strain evidence="12">DSM 6200 / JCM 39069 / Hxd3</strain>
    </source>
</reference>
<dbReference type="NCBIfam" id="TIGR01068">
    <property type="entry name" value="thioredoxin"/>
    <property type="match status" value="1"/>
</dbReference>
<dbReference type="FunFam" id="3.40.30.10:FF:000001">
    <property type="entry name" value="Thioredoxin"/>
    <property type="match status" value="1"/>
</dbReference>
<evidence type="ECO:0000259" key="10">
    <source>
        <dbReference type="PROSITE" id="PS51352"/>
    </source>
</evidence>
<dbReference type="HOGENOM" id="CLU_090389_10_2_7"/>
<dbReference type="EMBL" id="CP000859">
    <property type="protein sequence ID" value="ABW67317.1"/>
    <property type="molecule type" value="Genomic_DNA"/>
</dbReference>
<sequence>MGDKVLSISDGSFEAEVIQAEMPVFVDFWAPWCGPCKAIGPLVEELAAAYEGKIKFAKCNVDDNPSTPTKFGIQAIPTLIIFKGGEVVERITGMVPKAKLEAALNKALE</sequence>
<keyword evidence="5 9" id="KW-0676">Redox-active center</keyword>
<dbReference type="PIRSF" id="PIRSF000077">
    <property type="entry name" value="Thioredoxin"/>
    <property type="match status" value="1"/>
</dbReference>
<keyword evidence="3" id="KW-0249">Electron transport</keyword>
<dbReference type="InterPro" id="IPR005746">
    <property type="entry name" value="Thioredoxin"/>
</dbReference>
<keyword evidence="2" id="KW-0813">Transport</keyword>
<accession>A8ZZG4</accession>
<evidence type="ECO:0000256" key="9">
    <source>
        <dbReference type="PIRSR" id="PIRSR000077-4"/>
    </source>
</evidence>
<feature type="disulfide bond" description="Redox-active" evidence="9">
    <location>
        <begin position="33"/>
        <end position="36"/>
    </location>
</feature>
<dbReference type="KEGG" id="dol:Dole_1513"/>
<evidence type="ECO:0000256" key="4">
    <source>
        <dbReference type="ARBA" id="ARBA00023157"/>
    </source>
</evidence>
<dbReference type="eggNOG" id="COG3118">
    <property type="taxonomic scope" value="Bacteria"/>
</dbReference>
<dbReference type="PROSITE" id="PS51352">
    <property type="entry name" value="THIOREDOXIN_2"/>
    <property type="match status" value="1"/>
</dbReference>
<dbReference type="PROSITE" id="PS00194">
    <property type="entry name" value="THIOREDOXIN_1"/>
    <property type="match status" value="1"/>
</dbReference>
<dbReference type="PRINTS" id="PR00421">
    <property type="entry name" value="THIOREDOXIN"/>
</dbReference>
<dbReference type="CDD" id="cd02947">
    <property type="entry name" value="TRX_family"/>
    <property type="match status" value="1"/>
</dbReference>
<dbReference type="InterPro" id="IPR036249">
    <property type="entry name" value="Thioredoxin-like_sf"/>
</dbReference>
<organism evidence="11 12">
    <name type="scientific">Desulfosudis oleivorans (strain DSM 6200 / JCM 39069 / Hxd3)</name>
    <name type="common">Desulfococcus oleovorans</name>
    <dbReference type="NCBI Taxonomy" id="96561"/>
    <lineage>
        <taxon>Bacteria</taxon>
        <taxon>Pseudomonadati</taxon>
        <taxon>Thermodesulfobacteriota</taxon>
        <taxon>Desulfobacteria</taxon>
        <taxon>Desulfobacterales</taxon>
        <taxon>Desulfosudaceae</taxon>
        <taxon>Desulfosudis</taxon>
    </lineage>
</organism>
<evidence type="ECO:0000256" key="7">
    <source>
        <dbReference type="PIRNR" id="PIRNR000077"/>
    </source>
</evidence>
<protein>
    <recommendedName>
        <fullName evidence="6 7">Thioredoxin</fullName>
    </recommendedName>
</protein>
<keyword evidence="12" id="KW-1185">Reference proteome</keyword>
<evidence type="ECO:0000256" key="8">
    <source>
        <dbReference type="PIRSR" id="PIRSR000077-1"/>
    </source>
</evidence>
<dbReference type="InterPro" id="IPR017937">
    <property type="entry name" value="Thioredoxin_CS"/>
</dbReference>
<dbReference type="RefSeq" id="WP_012174933.1">
    <property type="nucleotide sequence ID" value="NC_009943.1"/>
</dbReference>
<dbReference type="AlphaFoldDB" id="A8ZZG4"/>
<feature type="active site" description="Nucleophile" evidence="8">
    <location>
        <position position="33"/>
    </location>
</feature>
<evidence type="ECO:0000313" key="12">
    <source>
        <dbReference type="Proteomes" id="UP000008561"/>
    </source>
</evidence>
<dbReference type="GO" id="GO:0045454">
    <property type="term" value="P:cell redox homeostasis"/>
    <property type="evidence" value="ECO:0007669"/>
    <property type="project" value="TreeGrafter"/>
</dbReference>
<dbReference type="Pfam" id="PF00085">
    <property type="entry name" value="Thioredoxin"/>
    <property type="match status" value="1"/>
</dbReference>
<dbReference type="Proteomes" id="UP000008561">
    <property type="component" value="Chromosome"/>
</dbReference>
<evidence type="ECO:0000256" key="3">
    <source>
        <dbReference type="ARBA" id="ARBA00022982"/>
    </source>
</evidence>
<feature type="domain" description="Thioredoxin" evidence="10">
    <location>
        <begin position="1"/>
        <end position="109"/>
    </location>
</feature>
<dbReference type="GO" id="GO:0015035">
    <property type="term" value="F:protein-disulfide reductase activity"/>
    <property type="evidence" value="ECO:0007669"/>
    <property type="project" value="UniProtKB-UniRule"/>
</dbReference>
<comment type="similarity">
    <text evidence="1 7">Belongs to the thioredoxin family.</text>
</comment>
<feature type="site" description="Contributes to redox potential value" evidence="8">
    <location>
        <position position="34"/>
    </location>
</feature>
<dbReference type="GO" id="GO:0005829">
    <property type="term" value="C:cytosol"/>
    <property type="evidence" value="ECO:0007669"/>
    <property type="project" value="TreeGrafter"/>
</dbReference>
<evidence type="ECO:0000256" key="5">
    <source>
        <dbReference type="ARBA" id="ARBA00023284"/>
    </source>
</evidence>
<name>A8ZZG4_DESOH</name>
<feature type="site" description="Deprotonates C-terminal active site Cys" evidence="8">
    <location>
        <position position="27"/>
    </location>
</feature>
<dbReference type="STRING" id="96561.Dole_1513"/>
<dbReference type="PANTHER" id="PTHR45663:SF11">
    <property type="entry name" value="GEO12009P1"/>
    <property type="match status" value="1"/>
</dbReference>
<dbReference type="SUPFAM" id="SSF52833">
    <property type="entry name" value="Thioredoxin-like"/>
    <property type="match status" value="1"/>
</dbReference>
<feature type="site" description="Contributes to redox potential value" evidence="8">
    <location>
        <position position="35"/>
    </location>
</feature>
<dbReference type="OrthoDB" id="9790390at2"/>
<dbReference type="PANTHER" id="PTHR45663">
    <property type="entry name" value="GEO12009P1"/>
    <property type="match status" value="1"/>
</dbReference>
<dbReference type="Gene3D" id="3.40.30.10">
    <property type="entry name" value="Glutaredoxin"/>
    <property type="match status" value="1"/>
</dbReference>